<reference evidence="2" key="2">
    <citation type="submission" date="2025-09" db="UniProtKB">
        <authorList>
            <consortium name="Ensembl"/>
        </authorList>
    </citation>
    <scope>IDENTIFICATION</scope>
</reference>
<dbReference type="Pfam" id="PF00171">
    <property type="entry name" value="Aldedh"/>
    <property type="match status" value="1"/>
</dbReference>
<accession>A0A8C9QAP6</accession>
<dbReference type="AlphaFoldDB" id="A0A8C9QAP6"/>
<dbReference type="SUPFAM" id="SSF53720">
    <property type="entry name" value="ALDH-like"/>
    <property type="match status" value="1"/>
</dbReference>
<dbReference type="Ensembl" id="ENSSDAT00000022474.1">
    <property type="protein sequence ID" value="ENSSDAP00000019654.1"/>
    <property type="gene ID" value="ENSSDAG00000017914.1"/>
</dbReference>
<protein>
    <recommendedName>
        <fullName evidence="1">Aldehyde dehydrogenase domain-containing protein</fullName>
    </recommendedName>
</protein>
<dbReference type="InterPro" id="IPR016161">
    <property type="entry name" value="Ald_DH/histidinol_DH"/>
</dbReference>
<feature type="domain" description="Aldehyde dehydrogenase" evidence="1">
    <location>
        <begin position="1"/>
        <end position="145"/>
    </location>
</feature>
<sequence>MKIGNPLDRDTDHGPQNHQAHLNKLREYCQRGVREGATLACGGNQVPRPGFFFEPTVFTDVEDHMFIAKEESFGPIMVISRLAVGDGLHVRGLASGVFTRDINKALYVSDKLAAGTVFVNTYNKTDVAAPFGGFKQSGFGKDLGNLTCRKAVFIYSLNKHLQRPDLGHVLGYLSVARWW</sequence>
<evidence type="ECO:0000313" key="2">
    <source>
        <dbReference type="Ensembl" id="ENSSDAP00000019654.1"/>
    </source>
</evidence>
<keyword evidence="3" id="KW-1185">Reference proteome</keyword>
<dbReference type="InterPro" id="IPR016162">
    <property type="entry name" value="Ald_DH_N"/>
</dbReference>
<dbReference type="InterPro" id="IPR015590">
    <property type="entry name" value="Aldehyde_DH_dom"/>
</dbReference>
<proteinExistence type="predicted"/>
<dbReference type="Proteomes" id="UP000694422">
    <property type="component" value="Unplaced"/>
</dbReference>
<reference evidence="2" key="1">
    <citation type="submission" date="2025-08" db="UniProtKB">
        <authorList>
            <consortium name="Ensembl"/>
        </authorList>
    </citation>
    <scope>IDENTIFICATION</scope>
</reference>
<dbReference type="PANTHER" id="PTHR11699">
    <property type="entry name" value="ALDEHYDE DEHYDROGENASE-RELATED"/>
    <property type="match status" value="1"/>
</dbReference>
<name>A0A8C9QAP6_SPEDA</name>
<organism evidence="2 3">
    <name type="scientific">Spermophilus dauricus</name>
    <name type="common">Daurian ground squirrel</name>
    <dbReference type="NCBI Taxonomy" id="99837"/>
    <lineage>
        <taxon>Eukaryota</taxon>
        <taxon>Metazoa</taxon>
        <taxon>Chordata</taxon>
        <taxon>Craniata</taxon>
        <taxon>Vertebrata</taxon>
        <taxon>Euteleostomi</taxon>
        <taxon>Mammalia</taxon>
        <taxon>Eutheria</taxon>
        <taxon>Euarchontoglires</taxon>
        <taxon>Glires</taxon>
        <taxon>Rodentia</taxon>
        <taxon>Sciuromorpha</taxon>
        <taxon>Sciuridae</taxon>
        <taxon>Xerinae</taxon>
        <taxon>Marmotini</taxon>
        <taxon>Spermophilus</taxon>
    </lineage>
</organism>
<evidence type="ECO:0000259" key="1">
    <source>
        <dbReference type="Pfam" id="PF00171"/>
    </source>
</evidence>
<dbReference type="Gene3D" id="3.40.309.10">
    <property type="entry name" value="Aldehyde Dehydrogenase, Chain A, domain 2"/>
    <property type="match status" value="1"/>
</dbReference>
<dbReference type="GO" id="GO:0016620">
    <property type="term" value="F:oxidoreductase activity, acting on the aldehyde or oxo group of donors, NAD or NADP as acceptor"/>
    <property type="evidence" value="ECO:0007669"/>
    <property type="project" value="InterPro"/>
</dbReference>
<evidence type="ECO:0000313" key="3">
    <source>
        <dbReference type="Proteomes" id="UP000694422"/>
    </source>
</evidence>
<dbReference type="InterPro" id="IPR016163">
    <property type="entry name" value="Ald_DH_C"/>
</dbReference>
<dbReference type="Gene3D" id="3.40.605.10">
    <property type="entry name" value="Aldehyde Dehydrogenase, Chain A, domain 1"/>
    <property type="match status" value="1"/>
</dbReference>